<feature type="region of interest" description="Disordered" evidence="3">
    <location>
        <begin position="681"/>
        <end position="751"/>
    </location>
</feature>
<gene>
    <name evidence="6" type="ORF">AOQ84DRAFT_422957</name>
</gene>
<protein>
    <submittedName>
        <fullName evidence="6">Two component histidine kinase 1</fullName>
    </submittedName>
</protein>
<dbReference type="PROSITE" id="PS50109">
    <property type="entry name" value="HIS_KIN"/>
    <property type="match status" value="1"/>
</dbReference>
<dbReference type="CDD" id="cd00082">
    <property type="entry name" value="HisKA"/>
    <property type="match status" value="1"/>
</dbReference>
<sequence>MENLDKLTAAGCSLFDLNTEYLDRTDWPQTNIGARETWPQPLSCFVNLIITFPHPACVFWGNELVIIHNLAWGKACGDHDGQGANVQDRFSGEALGAIHTSIRGHTVKVAGRFFLSSAEEHERDAPILLSTLLDENGSRQGVLAQLLHAPTVQRSLGTDLVRKANGGQATRTKKPRNTRSTKEHKNPDTSQTQLFQRFAELLPTGLAILDSDAEAVFVNDDFFKLTTNKTAKDFRAWPESIDTRDYDRVMGAYRDAFSSRKELRVEFRCAASPEEQWRLFLLRPLRDDSETSFICAIIDITEIKHAELAQEKAANEAQERKGQQERFIDMVSHEIRNPLSAVMHLAEEIKKDAQIIGAHCRHEQLSDIADAADTILLCVSHQSVLVDDILSFSKLDSMMLSLIPRIVQPKIEFSKSLGIFRSEFKAKNIDFEYALDISYQEQGVDYVMADLNRMKQVLVNLITNAVKFTAKKDGERHISVIMGATVERPTSYPPNIVFFETKEDACHIDSTRTAEWGQGSALYLMVAIKDTGIGINAENQAKLFERFRQATPKTQETYGGSGLGLFISRKLCQLHGGDIGVSSKEGEGSTFAFFFRVRHSEPLSEDENTRPKRTKSMNKISGGITTPLENPQNSKPSCSCQSSKGNGVSERPKIRSLASQPGIDSSEIPQSLKDSLVQFQSEAHTEANSDSRSRKTEEIAENIEAKRSPMTEAVQSTLPESLKHGTKEVARQPSAADEIIKQQSEKPTHSGPTILLVEDNLINQKVLRRQLQSRGFIVYVASNGQEAIEAVKAKGKERDNKQNYFDCILMDQEMPIKDGNTATKEIREIQKRGEAGYGPILGVSANVREAQTNSMVDAGMDEVINKPFKVDELVERIEKLLYRNN</sequence>
<dbReference type="SUPFAM" id="SSF55874">
    <property type="entry name" value="ATPase domain of HSP90 chaperone/DNA topoisomerase II/histidine kinase"/>
    <property type="match status" value="1"/>
</dbReference>
<dbReference type="SMART" id="SM00387">
    <property type="entry name" value="HATPase_c"/>
    <property type="match status" value="1"/>
</dbReference>
<dbReference type="InterPro" id="IPR036890">
    <property type="entry name" value="HATPase_C_sf"/>
</dbReference>
<keyword evidence="6" id="KW-0418">Kinase</keyword>
<feature type="compositionally biased region" description="Polar residues" evidence="3">
    <location>
        <begin position="617"/>
        <end position="646"/>
    </location>
</feature>
<dbReference type="Gene3D" id="1.10.287.130">
    <property type="match status" value="1"/>
</dbReference>
<dbReference type="PRINTS" id="PR00344">
    <property type="entry name" value="BCTRLSENSOR"/>
</dbReference>
<dbReference type="SMART" id="SM00448">
    <property type="entry name" value="REC"/>
    <property type="match status" value="1"/>
</dbReference>
<feature type="compositionally biased region" description="Basic and acidic residues" evidence="3">
    <location>
        <begin position="683"/>
        <end position="709"/>
    </location>
</feature>
<evidence type="ECO:0000313" key="7">
    <source>
        <dbReference type="Proteomes" id="UP000250140"/>
    </source>
</evidence>
<dbReference type="Gene3D" id="3.30.450.20">
    <property type="entry name" value="PAS domain"/>
    <property type="match status" value="1"/>
</dbReference>
<feature type="domain" description="Histidine kinase" evidence="4">
    <location>
        <begin position="330"/>
        <end position="599"/>
    </location>
</feature>
<evidence type="ECO:0000256" key="2">
    <source>
        <dbReference type="PROSITE-ProRule" id="PRU00169"/>
    </source>
</evidence>
<dbReference type="SMART" id="SM00388">
    <property type="entry name" value="HisKA"/>
    <property type="match status" value="1"/>
</dbReference>
<feature type="compositionally biased region" description="Polar residues" evidence="3">
    <location>
        <begin position="657"/>
        <end position="668"/>
    </location>
</feature>
<feature type="compositionally biased region" description="Basic and acidic residues" evidence="3">
    <location>
        <begin position="721"/>
        <end position="730"/>
    </location>
</feature>
<evidence type="ECO:0000313" key="6">
    <source>
        <dbReference type="EMBL" id="OCL02426.1"/>
    </source>
</evidence>
<dbReference type="SUPFAM" id="SSF47384">
    <property type="entry name" value="Homodimeric domain of signal transducing histidine kinase"/>
    <property type="match status" value="1"/>
</dbReference>
<dbReference type="Pfam" id="PF00512">
    <property type="entry name" value="HisKA"/>
    <property type="match status" value="1"/>
</dbReference>
<dbReference type="SUPFAM" id="SSF52172">
    <property type="entry name" value="CheY-like"/>
    <property type="match status" value="1"/>
</dbReference>
<name>A0A8E2EPV0_9PEZI</name>
<keyword evidence="6" id="KW-0808">Transferase</keyword>
<organism evidence="6 7">
    <name type="scientific">Glonium stellatum</name>
    <dbReference type="NCBI Taxonomy" id="574774"/>
    <lineage>
        <taxon>Eukaryota</taxon>
        <taxon>Fungi</taxon>
        <taxon>Dikarya</taxon>
        <taxon>Ascomycota</taxon>
        <taxon>Pezizomycotina</taxon>
        <taxon>Dothideomycetes</taxon>
        <taxon>Pleosporomycetidae</taxon>
        <taxon>Gloniales</taxon>
        <taxon>Gloniaceae</taxon>
        <taxon>Glonium</taxon>
    </lineage>
</organism>
<accession>A0A8E2EPV0</accession>
<keyword evidence="1 2" id="KW-0597">Phosphoprotein</keyword>
<dbReference type="InterPro" id="IPR036097">
    <property type="entry name" value="HisK_dim/P_sf"/>
</dbReference>
<reference evidence="6 7" key="1">
    <citation type="journal article" date="2016" name="Nat. Commun.">
        <title>Ectomycorrhizal ecology is imprinted in the genome of the dominant symbiotic fungus Cenococcum geophilum.</title>
        <authorList>
            <consortium name="DOE Joint Genome Institute"/>
            <person name="Peter M."/>
            <person name="Kohler A."/>
            <person name="Ohm R.A."/>
            <person name="Kuo A."/>
            <person name="Krutzmann J."/>
            <person name="Morin E."/>
            <person name="Arend M."/>
            <person name="Barry K.W."/>
            <person name="Binder M."/>
            <person name="Choi C."/>
            <person name="Clum A."/>
            <person name="Copeland A."/>
            <person name="Grisel N."/>
            <person name="Haridas S."/>
            <person name="Kipfer T."/>
            <person name="LaButti K."/>
            <person name="Lindquist E."/>
            <person name="Lipzen A."/>
            <person name="Maire R."/>
            <person name="Meier B."/>
            <person name="Mihaltcheva S."/>
            <person name="Molinier V."/>
            <person name="Murat C."/>
            <person name="Poggeler S."/>
            <person name="Quandt C.A."/>
            <person name="Sperisen C."/>
            <person name="Tritt A."/>
            <person name="Tisserant E."/>
            <person name="Crous P.W."/>
            <person name="Henrissat B."/>
            <person name="Nehls U."/>
            <person name="Egli S."/>
            <person name="Spatafora J.W."/>
            <person name="Grigoriev I.V."/>
            <person name="Martin F.M."/>
        </authorList>
    </citation>
    <scope>NUCLEOTIDE SEQUENCE [LARGE SCALE GENOMIC DNA]</scope>
    <source>
        <strain evidence="6 7">CBS 207.34</strain>
    </source>
</reference>
<feature type="compositionally biased region" description="Basic and acidic residues" evidence="3">
    <location>
        <begin position="738"/>
        <end position="748"/>
    </location>
</feature>
<proteinExistence type="predicted"/>
<dbReference type="PANTHER" id="PTHR43719">
    <property type="entry name" value="TWO-COMPONENT HISTIDINE KINASE"/>
    <property type="match status" value="1"/>
</dbReference>
<dbReference type="Pfam" id="PF02518">
    <property type="entry name" value="HATPase_c"/>
    <property type="match status" value="1"/>
</dbReference>
<evidence type="ECO:0000259" key="5">
    <source>
        <dbReference type="PROSITE" id="PS50110"/>
    </source>
</evidence>
<feature type="modified residue" description="4-aspartylphosphate" evidence="2">
    <location>
        <position position="811"/>
    </location>
</feature>
<dbReference type="GO" id="GO:0000155">
    <property type="term" value="F:phosphorelay sensor kinase activity"/>
    <property type="evidence" value="ECO:0007669"/>
    <property type="project" value="InterPro"/>
</dbReference>
<evidence type="ECO:0000256" key="3">
    <source>
        <dbReference type="SAM" id="MobiDB-lite"/>
    </source>
</evidence>
<dbReference type="SUPFAM" id="SSF55785">
    <property type="entry name" value="PYP-like sensor domain (PAS domain)"/>
    <property type="match status" value="1"/>
</dbReference>
<dbReference type="InterPro" id="IPR001789">
    <property type="entry name" value="Sig_transdc_resp-reg_receiver"/>
</dbReference>
<evidence type="ECO:0000256" key="1">
    <source>
        <dbReference type="ARBA" id="ARBA00022553"/>
    </source>
</evidence>
<dbReference type="InterPro" id="IPR003661">
    <property type="entry name" value="HisK_dim/P_dom"/>
</dbReference>
<dbReference type="InterPro" id="IPR050956">
    <property type="entry name" value="2C_system_His_kinase"/>
</dbReference>
<dbReference type="Gene3D" id="3.30.565.10">
    <property type="entry name" value="Histidine kinase-like ATPase, C-terminal domain"/>
    <property type="match status" value="1"/>
</dbReference>
<dbReference type="InterPro" id="IPR004358">
    <property type="entry name" value="Sig_transdc_His_kin-like_C"/>
</dbReference>
<dbReference type="PANTHER" id="PTHR43719:SF60">
    <property type="entry name" value="HISTIDINE KINASE G2"/>
    <property type="match status" value="1"/>
</dbReference>
<feature type="region of interest" description="Disordered" evidence="3">
    <location>
        <begin position="602"/>
        <end position="668"/>
    </location>
</feature>
<dbReference type="OrthoDB" id="60033at2759"/>
<feature type="domain" description="Response regulatory" evidence="5">
    <location>
        <begin position="753"/>
        <end position="881"/>
    </location>
</feature>
<evidence type="ECO:0000259" key="4">
    <source>
        <dbReference type="PROSITE" id="PS50109"/>
    </source>
</evidence>
<dbReference type="InterPro" id="IPR011006">
    <property type="entry name" value="CheY-like_superfamily"/>
</dbReference>
<keyword evidence="7" id="KW-1185">Reference proteome</keyword>
<dbReference type="InterPro" id="IPR005467">
    <property type="entry name" value="His_kinase_dom"/>
</dbReference>
<dbReference type="Proteomes" id="UP000250140">
    <property type="component" value="Unassembled WGS sequence"/>
</dbReference>
<dbReference type="CDD" id="cd17546">
    <property type="entry name" value="REC_hyHK_CKI1_RcsC-like"/>
    <property type="match status" value="1"/>
</dbReference>
<feature type="region of interest" description="Disordered" evidence="3">
    <location>
        <begin position="164"/>
        <end position="190"/>
    </location>
</feature>
<dbReference type="CDD" id="cd16922">
    <property type="entry name" value="HATPase_EvgS-ArcB-TorS-like"/>
    <property type="match status" value="1"/>
</dbReference>
<dbReference type="AlphaFoldDB" id="A0A8E2EPV0"/>
<dbReference type="EMBL" id="KV750960">
    <property type="protein sequence ID" value="OCL02426.1"/>
    <property type="molecule type" value="Genomic_DNA"/>
</dbReference>
<dbReference type="InterPro" id="IPR035965">
    <property type="entry name" value="PAS-like_dom_sf"/>
</dbReference>
<dbReference type="Pfam" id="PF00072">
    <property type="entry name" value="Response_reg"/>
    <property type="match status" value="1"/>
</dbReference>
<dbReference type="InterPro" id="IPR003594">
    <property type="entry name" value="HATPase_dom"/>
</dbReference>
<dbReference type="Gene3D" id="3.40.50.2300">
    <property type="match status" value="1"/>
</dbReference>
<dbReference type="PROSITE" id="PS50110">
    <property type="entry name" value="RESPONSE_REGULATORY"/>
    <property type="match status" value="1"/>
</dbReference>